<feature type="region of interest" description="Disordered" evidence="6">
    <location>
        <begin position="528"/>
        <end position="561"/>
    </location>
</feature>
<dbReference type="InterPro" id="IPR007725">
    <property type="entry name" value="TIMELESS_C"/>
</dbReference>
<sequence>MSDYLSTELAATCAALGYYDGSKYHLDKHCLDVIKDLIKYLRRDDESHVVRQFLGQTKLLQTDLIKIFVDHSDKLQLWDVLLRLIINITSPVLLIYNEQIPTDKMQRTIYQKLISYTQEYKIALTDDRIWAVLSNRLSEILKLDNIDRGEEKEMIIERILIFIRNVLQIPPDENEKRVDNDATIHDEVLFALNASGVVDLLLFIASNRSEQQYHLQVLEIISLMLRDQNANQLAKSGLQRSTAEKEKDEATLLAARLKEKEKKLERVRKYASARHSHFGGTYVVQNMKAIGENQLICHKPYQKIEALNFAQDKKKMSKPKNKRPMMDPRGERTSTLSVRLFLKEFCVEFLNAAYNPVMKYARSCIIGATSTEQTETICYLWTLRFFMEFNRHYKFEVKYVSETISTEIFHLVQRQMEHYYEMIITDKKKIPLWSCRLHVALRAYQELLYTLIAMDQSTDRGVRESSKVIKSNVFYVPEYRETILSQLLNFDELKMSRKYLIDLTTTAHVFLKMLSNYCEKNKRSVVVQQVKNRRQRNKKNKKKAESEQKSEQSPPPSVEERWDEISPQLSIVMREGTIPEVIPFDATLDVPIDEQKVDAMKKIQKLLRQKFLEQAVGLLRASREVWPENDCFGRADITQEEEFLALREIFFADLGVIEEENVAESRGEQREENVESLLNDEPDDEDDDEEREAEPYSTVVETDFKFSDFVHRFANVKIVRAMLILLQQFDKNTDEVNHYVNKMLHRIAWDCKMPGMMFQASMFRVFQRILESKHRGHKELQKFAVFIIRRFIEVAQKNRKAYMELLFWKTTRDATEVVEGYNAETDNKKVSRNLWTETQEDELRTLFMEHQTNKYPQDVIDWILENINQERTRRGIIKKLKEMSLIINSKAVRSEVQKRLPKEWSEEEIAQLTELWEQLKNDDDPVDLIFNGLTIKRPKPKIKEKLLELGLATDRKDLRKKRSRKSNHGKSSWETESVSNSDEDKSSDEEAGKSSSNKNTAPNKPRNKGTKKNAKKQTTMVYTDVQLSGLLKDVIERNMSEALEWIKESLLDVLDDRDEESSEGIPLVPLTDYSSAAMDSPSFQKLIRAMGFTPPADEQESYWRIPSNMLSSMIQKRCNLIDAALAGNFSVEKESQKKNKSDDDEDSESNDDDVLENIKKYFSSRAEPQLSTSCEPGIEISDHPIPLKNFTVLSTSIEHVDTKMEEANEEENSKKVENPEPERRKSSGRINLLVDSSDSELETEIKSVNAEDEEKRHRSDEFEEKNETVKKRRLLDSDEENESLMSQNTEQKRIKMIISDDEEEQSAPEQRKKQKSRIIISDDED</sequence>
<feature type="compositionally biased region" description="Basic and acidic residues" evidence="6">
    <location>
        <begin position="1132"/>
        <end position="1141"/>
    </location>
</feature>
<evidence type="ECO:0000259" key="7">
    <source>
        <dbReference type="Pfam" id="PF04821"/>
    </source>
</evidence>
<keyword evidence="5" id="KW-0175">Coiled coil</keyword>
<dbReference type="GO" id="GO:0048511">
    <property type="term" value="P:rhythmic process"/>
    <property type="evidence" value="ECO:0007669"/>
    <property type="project" value="UniProtKB-KW"/>
</dbReference>
<name>A0A7M7GSL3_APIME</name>
<feature type="coiled-coil region" evidence="5">
    <location>
        <begin position="240"/>
        <end position="267"/>
    </location>
</feature>
<dbReference type="Pfam" id="PF26019">
    <property type="entry name" value="HTH_TIMELESS"/>
    <property type="match status" value="1"/>
</dbReference>
<dbReference type="RefSeq" id="XP_006565495.2">
    <property type="nucleotide sequence ID" value="XM_006565432.3"/>
</dbReference>
<dbReference type="GeneID" id="550811"/>
<evidence type="ECO:0000313" key="10">
    <source>
        <dbReference type="Proteomes" id="UP000005203"/>
    </source>
</evidence>
<comment type="subcellular location">
    <subcellularLocation>
        <location evidence="1">Nucleus</location>
    </subcellularLocation>
</comment>
<feature type="domain" description="Timeless C-terminal" evidence="8">
    <location>
        <begin position="1030"/>
        <end position="1113"/>
    </location>
</feature>
<feature type="compositionally biased region" description="Basic and acidic residues" evidence="6">
    <location>
        <begin position="1253"/>
        <end position="1269"/>
    </location>
</feature>
<feature type="region of interest" description="Disordered" evidence="6">
    <location>
        <begin position="662"/>
        <end position="695"/>
    </location>
</feature>
<dbReference type="GO" id="GO:0009649">
    <property type="term" value="P:entrainment of circadian clock"/>
    <property type="evidence" value="ECO:0007669"/>
    <property type="project" value="TreeGrafter"/>
</dbReference>
<dbReference type="OrthoDB" id="310853at2759"/>
<reference evidence="9" key="1">
    <citation type="submission" date="2021-01" db="UniProtKB">
        <authorList>
            <consortium name="EnsemblMetazoa"/>
        </authorList>
    </citation>
    <scope>IDENTIFICATION</scope>
    <source>
        <strain evidence="9">DH4</strain>
    </source>
</reference>
<feature type="compositionally biased region" description="Acidic residues" evidence="6">
    <location>
        <begin position="1142"/>
        <end position="1151"/>
    </location>
</feature>
<dbReference type="InterPro" id="IPR044998">
    <property type="entry name" value="Timeless"/>
</dbReference>
<feature type="region of interest" description="Disordered" evidence="6">
    <location>
        <begin position="958"/>
        <end position="1017"/>
    </location>
</feature>
<feature type="domain" description="Timeless N-terminal" evidence="7">
    <location>
        <begin position="23"/>
        <end position="284"/>
    </location>
</feature>
<dbReference type="Proteomes" id="UP000005203">
    <property type="component" value="Linkage group LG4"/>
</dbReference>
<dbReference type="CTD" id="41615"/>
<evidence type="ECO:0000313" key="9">
    <source>
        <dbReference type="EnsemblMetazoa" id="XP_006565495"/>
    </source>
</evidence>
<evidence type="ECO:0000256" key="5">
    <source>
        <dbReference type="SAM" id="Coils"/>
    </source>
</evidence>
<feature type="region of interest" description="Disordered" evidence="6">
    <location>
        <begin position="1132"/>
        <end position="1151"/>
    </location>
</feature>
<dbReference type="GO" id="GO:0006281">
    <property type="term" value="P:DNA repair"/>
    <property type="evidence" value="ECO:0007669"/>
    <property type="project" value="TreeGrafter"/>
</dbReference>
<keyword evidence="4" id="KW-0131">Cell cycle</keyword>
<feature type="compositionally biased region" description="Basic and acidic residues" evidence="6">
    <location>
        <begin position="982"/>
        <end position="992"/>
    </location>
</feature>
<feature type="compositionally biased region" description="Basic residues" evidence="6">
    <location>
        <begin position="531"/>
        <end position="542"/>
    </location>
</feature>
<protein>
    <submittedName>
        <fullName evidence="11">Protein timeless homolog isoform X1</fullName>
    </submittedName>
</protein>
<proteinExistence type="inferred from homology"/>
<dbReference type="KEGG" id="ame:550811"/>
<dbReference type="PANTHER" id="PTHR22940:SF4">
    <property type="entry name" value="PROTEIN TIMELESS HOMOLOG"/>
    <property type="match status" value="1"/>
</dbReference>
<accession>A0A8B6Z1C8</accession>
<comment type="similarity">
    <text evidence="2">Belongs to the timeless family.</text>
</comment>
<reference evidence="11" key="2">
    <citation type="submission" date="2025-04" db="UniProtKB">
        <authorList>
            <consortium name="RefSeq"/>
        </authorList>
    </citation>
    <scope>IDENTIFICATION</scope>
    <source>
        <strain evidence="11">DH4</strain>
        <tissue evidence="11">Whole body</tissue>
    </source>
</reference>
<dbReference type="GO" id="GO:0000076">
    <property type="term" value="P:DNA replication checkpoint signaling"/>
    <property type="evidence" value="ECO:0007669"/>
    <property type="project" value="TreeGrafter"/>
</dbReference>
<dbReference type="GO" id="GO:0003677">
    <property type="term" value="F:DNA binding"/>
    <property type="evidence" value="ECO:0007669"/>
    <property type="project" value="TreeGrafter"/>
</dbReference>
<feature type="compositionally biased region" description="Basic and acidic residues" evidence="6">
    <location>
        <begin position="663"/>
        <end position="673"/>
    </location>
</feature>
<dbReference type="Pfam" id="PF05029">
    <property type="entry name" value="TIMELESS_C"/>
    <property type="match status" value="1"/>
</dbReference>
<evidence type="ECO:0000259" key="8">
    <source>
        <dbReference type="Pfam" id="PF05029"/>
    </source>
</evidence>
<evidence type="ECO:0000256" key="2">
    <source>
        <dbReference type="ARBA" id="ARBA00008174"/>
    </source>
</evidence>
<evidence type="ECO:0000256" key="1">
    <source>
        <dbReference type="ARBA" id="ARBA00004123"/>
    </source>
</evidence>
<dbReference type="InterPro" id="IPR006906">
    <property type="entry name" value="Timeless_N"/>
</dbReference>
<feature type="region of interest" description="Disordered" evidence="6">
    <location>
        <begin position="1203"/>
        <end position="1325"/>
    </location>
</feature>
<evidence type="ECO:0000256" key="3">
    <source>
        <dbReference type="ARBA" id="ARBA00023242"/>
    </source>
</evidence>
<dbReference type="Pfam" id="PF04821">
    <property type="entry name" value="TIMELESS"/>
    <property type="match status" value="1"/>
</dbReference>
<dbReference type="GO" id="GO:0031298">
    <property type="term" value="C:replication fork protection complex"/>
    <property type="evidence" value="ECO:0007669"/>
    <property type="project" value="TreeGrafter"/>
</dbReference>
<evidence type="ECO:0000256" key="4">
    <source>
        <dbReference type="ARBA" id="ARBA00023306"/>
    </source>
</evidence>
<evidence type="ECO:0000256" key="6">
    <source>
        <dbReference type="SAM" id="MobiDB-lite"/>
    </source>
</evidence>
<dbReference type="PANTHER" id="PTHR22940">
    <property type="entry name" value="TIMEOUT/TIMELESS-2"/>
    <property type="match status" value="1"/>
</dbReference>
<evidence type="ECO:0000313" key="11">
    <source>
        <dbReference type="RefSeq" id="XP_006565495.2"/>
    </source>
</evidence>
<organism evidence="9">
    <name type="scientific">Apis mellifera</name>
    <name type="common">Honeybee</name>
    <dbReference type="NCBI Taxonomy" id="7460"/>
    <lineage>
        <taxon>Eukaryota</taxon>
        <taxon>Metazoa</taxon>
        <taxon>Ecdysozoa</taxon>
        <taxon>Arthropoda</taxon>
        <taxon>Hexapoda</taxon>
        <taxon>Insecta</taxon>
        <taxon>Pterygota</taxon>
        <taxon>Neoptera</taxon>
        <taxon>Endopterygota</taxon>
        <taxon>Hymenoptera</taxon>
        <taxon>Apocrita</taxon>
        <taxon>Aculeata</taxon>
        <taxon>Apoidea</taxon>
        <taxon>Anthophila</taxon>
        <taxon>Apidae</taxon>
        <taxon>Apis</taxon>
    </lineage>
</organism>
<dbReference type="EnsemblMetazoa" id="XM_006565432">
    <property type="protein sequence ID" value="XP_006565495"/>
    <property type="gene ID" value="LOC550811"/>
</dbReference>
<feature type="compositionally biased region" description="Basic residues" evidence="6">
    <location>
        <begin position="958"/>
        <end position="968"/>
    </location>
</feature>
<feature type="compositionally biased region" description="Acidic residues" evidence="6">
    <location>
        <begin position="678"/>
        <end position="692"/>
    </location>
</feature>
<feature type="compositionally biased region" description="Basic and acidic residues" evidence="6">
    <location>
        <begin position="1203"/>
        <end position="1225"/>
    </location>
</feature>
<keyword evidence="10" id="KW-1185">Reference proteome</keyword>
<dbReference type="GO" id="GO:0043111">
    <property type="term" value="P:replication fork arrest"/>
    <property type="evidence" value="ECO:0007669"/>
    <property type="project" value="TreeGrafter"/>
</dbReference>
<gene>
    <name evidence="11" type="primary">LOC550811</name>
</gene>
<accession>A0A7M7GSL3</accession>
<keyword evidence="3" id="KW-0539">Nucleus</keyword>
<feature type="compositionally biased region" description="Basic residues" evidence="6">
    <location>
        <begin position="1005"/>
        <end position="1015"/>
    </location>
</feature>